<evidence type="ECO:0000313" key="3">
    <source>
        <dbReference type="EMBL" id="MCT1606734.1"/>
    </source>
</evidence>
<sequence length="423" mass="45015">MVTTAAGAQSSQPDDEIAASANSSAVTPVAGSQRYYPAPGQPFQLSSSADPSTSTLTKAEGDLRVATLHAELTGDGSSERPLQQLIASLSGGQHAQARAIAQTAQINDPDVLVLTGVTYDDDGQIPELLRTQYLASGQRGESAIDYPYVYAAPTNSGLESGADLDGDGTIGGAGDAIGYGEFAGQHSTVVFSKHPILTDQVRTFQNFLWRDLPENSLPESRFSDLEKSIIRLYQGSLWDIPVQVDEDRAPVHIIGSAIPLPEDPTGIDLVRADDQRRVLAEYAAGNAWYLTDDDGAHGGLPAGHPFVVAGQHSAPQPLAAESEDLDILLENAALQDPRPRAVTEQPLTGRSGTPWHTDHTATRAVPGERDVRASYVLPSAALGVSQSGVFWPAEGEYGYEVVDPQSRFGLQNRLVWVDLQDLG</sequence>
<feature type="domain" description="Endonuclease/exonuclease/phosphatase" evidence="2">
    <location>
        <begin position="94"/>
        <end position="310"/>
    </location>
</feature>
<evidence type="ECO:0000313" key="4">
    <source>
        <dbReference type="Proteomes" id="UP001205046"/>
    </source>
</evidence>
<dbReference type="RefSeq" id="WP_147640476.1">
    <property type="nucleotide sequence ID" value="NZ_CABKSP010000007.1"/>
</dbReference>
<dbReference type="GO" id="GO:0004519">
    <property type="term" value="F:endonuclease activity"/>
    <property type="evidence" value="ECO:0007669"/>
    <property type="project" value="UniProtKB-KW"/>
</dbReference>
<organism evidence="3 4">
    <name type="scientific">Nesterenkonia massiliensis</name>
    <dbReference type="NCBI Taxonomy" id="1232429"/>
    <lineage>
        <taxon>Bacteria</taxon>
        <taxon>Bacillati</taxon>
        <taxon>Actinomycetota</taxon>
        <taxon>Actinomycetes</taxon>
        <taxon>Micrococcales</taxon>
        <taxon>Micrococcaceae</taxon>
        <taxon>Nesterenkonia</taxon>
    </lineage>
</organism>
<reference evidence="3 4" key="1">
    <citation type="submission" date="2022-04" db="EMBL/GenBank/DDBJ databases">
        <title>Human microbiome associated bacterial genomes.</title>
        <authorList>
            <person name="Sandstrom S."/>
            <person name="Salamzade R."/>
            <person name="Kalan L.R."/>
        </authorList>
    </citation>
    <scope>NUCLEOTIDE SEQUENCE [LARGE SCALE GENOMIC DNA]</scope>
    <source>
        <strain evidence="4">p3-SID767</strain>
    </source>
</reference>
<dbReference type="Proteomes" id="UP001205046">
    <property type="component" value="Unassembled WGS sequence"/>
</dbReference>
<feature type="compositionally biased region" description="Polar residues" evidence="1">
    <location>
        <begin position="1"/>
        <end position="12"/>
    </location>
</feature>
<dbReference type="Pfam" id="PF03372">
    <property type="entry name" value="Exo_endo_phos"/>
    <property type="match status" value="1"/>
</dbReference>
<keyword evidence="3" id="KW-0540">Nuclease</keyword>
<proteinExistence type="predicted"/>
<gene>
    <name evidence="3" type="ORF">M3B43_05220</name>
</gene>
<evidence type="ECO:0000256" key="1">
    <source>
        <dbReference type="SAM" id="MobiDB-lite"/>
    </source>
</evidence>
<keyword evidence="4" id="KW-1185">Reference proteome</keyword>
<evidence type="ECO:0000259" key="2">
    <source>
        <dbReference type="Pfam" id="PF03372"/>
    </source>
</evidence>
<feature type="region of interest" description="Disordered" evidence="1">
    <location>
        <begin position="1"/>
        <end position="55"/>
    </location>
</feature>
<protein>
    <submittedName>
        <fullName evidence="3">Endonuclease/exonuclease/phosphatase family protein</fullName>
    </submittedName>
</protein>
<name>A0ABT2HPX5_9MICC</name>
<dbReference type="EMBL" id="JALXMO010000009">
    <property type="protein sequence ID" value="MCT1606734.1"/>
    <property type="molecule type" value="Genomic_DNA"/>
</dbReference>
<feature type="region of interest" description="Disordered" evidence="1">
    <location>
        <begin position="338"/>
        <end position="358"/>
    </location>
</feature>
<dbReference type="InterPro" id="IPR005135">
    <property type="entry name" value="Endo/exonuclease/phosphatase"/>
</dbReference>
<keyword evidence="3" id="KW-0255">Endonuclease</keyword>
<comment type="caution">
    <text evidence="3">The sequence shown here is derived from an EMBL/GenBank/DDBJ whole genome shotgun (WGS) entry which is preliminary data.</text>
</comment>
<keyword evidence="3" id="KW-0378">Hydrolase</keyword>
<accession>A0ABT2HPX5</accession>
<feature type="compositionally biased region" description="Polar residues" evidence="1">
    <location>
        <begin position="43"/>
        <end position="55"/>
    </location>
</feature>